<reference evidence="2 3" key="1">
    <citation type="journal article" date="2007" name="Nature">
        <title>Evolution of genes and genomes on the Drosophila phylogeny.</title>
        <authorList>
            <consortium name="Drosophila 12 Genomes Consortium"/>
            <person name="Clark A.G."/>
            <person name="Eisen M.B."/>
            <person name="Smith D.R."/>
            <person name="Bergman C.M."/>
            <person name="Oliver B."/>
            <person name="Markow T.A."/>
            <person name="Kaufman T.C."/>
            <person name="Kellis M."/>
            <person name="Gelbart W."/>
            <person name="Iyer V.N."/>
            <person name="Pollard D.A."/>
            <person name="Sackton T.B."/>
            <person name="Larracuente A.M."/>
            <person name="Singh N.D."/>
            <person name="Abad J.P."/>
            <person name="Abt D.N."/>
            <person name="Adryan B."/>
            <person name="Aguade M."/>
            <person name="Akashi H."/>
            <person name="Anderson W.W."/>
            <person name="Aquadro C.F."/>
            <person name="Ardell D.H."/>
            <person name="Arguello R."/>
            <person name="Artieri C.G."/>
            <person name="Barbash D.A."/>
            <person name="Barker D."/>
            <person name="Barsanti P."/>
            <person name="Batterham P."/>
            <person name="Batzoglou S."/>
            <person name="Begun D."/>
            <person name="Bhutkar A."/>
            <person name="Blanco E."/>
            <person name="Bosak S.A."/>
            <person name="Bradley R.K."/>
            <person name="Brand A.D."/>
            <person name="Brent M.R."/>
            <person name="Brooks A.N."/>
            <person name="Brown R.H."/>
            <person name="Butlin R.K."/>
            <person name="Caggese C."/>
            <person name="Calvi B.R."/>
            <person name="Bernardo de Carvalho A."/>
            <person name="Caspi A."/>
            <person name="Castrezana S."/>
            <person name="Celniker S.E."/>
            <person name="Chang J.L."/>
            <person name="Chapple C."/>
            <person name="Chatterji S."/>
            <person name="Chinwalla A."/>
            <person name="Civetta A."/>
            <person name="Clifton S.W."/>
            <person name="Comeron J.M."/>
            <person name="Costello J.C."/>
            <person name="Coyne J.A."/>
            <person name="Daub J."/>
            <person name="David R.G."/>
            <person name="Delcher A.L."/>
            <person name="Delehaunty K."/>
            <person name="Do C.B."/>
            <person name="Ebling H."/>
            <person name="Edwards K."/>
            <person name="Eickbush T."/>
            <person name="Evans J.D."/>
            <person name="Filipski A."/>
            <person name="Findeiss S."/>
            <person name="Freyhult E."/>
            <person name="Fulton L."/>
            <person name="Fulton R."/>
            <person name="Garcia A.C."/>
            <person name="Gardiner A."/>
            <person name="Garfield D.A."/>
            <person name="Garvin B.E."/>
            <person name="Gibson G."/>
            <person name="Gilbert D."/>
            <person name="Gnerre S."/>
            <person name="Godfrey J."/>
            <person name="Good R."/>
            <person name="Gotea V."/>
            <person name="Gravely B."/>
            <person name="Greenberg A.J."/>
            <person name="Griffiths-Jones S."/>
            <person name="Gross S."/>
            <person name="Guigo R."/>
            <person name="Gustafson E.A."/>
            <person name="Haerty W."/>
            <person name="Hahn M.W."/>
            <person name="Halligan D.L."/>
            <person name="Halpern A.L."/>
            <person name="Halter G.M."/>
            <person name="Han M.V."/>
            <person name="Heger A."/>
            <person name="Hillier L."/>
            <person name="Hinrichs A.S."/>
            <person name="Holmes I."/>
            <person name="Hoskins R.A."/>
            <person name="Hubisz M.J."/>
            <person name="Hultmark D."/>
            <person name="Huntley M.A."/>
            <person name="Jaffe D.B."/>
            <person name="Jagadeeshan S."/>
            <person name="Jeck W.R."/>
            <person name="Johnson J."/>
            <person name="Jones C.D."/>
            <person name="Jordan W.C."/>
            <person name="Karpen G.H."/>
            <person name="Kataoka E."/>
            <person name="Keightley P.D."/>
            <person name="Kheradpour P."/>
            <person name="Kirkness E.F."/>
            <person name="Koerich L.B."/>
            <person name="Kristiansen K."/>
            <person name="Kudrna D."/>
            <person name="Kulathinal R.J."/>
            <person name="Kumar S."/>
            <person name="Kwok R."/>
            <person name="Lander E."/>
            <person name="Langley C.H."/>
            <person name="Lapoint R."/>
            <person name="Lazzaro B.P."/>
            <person name="Lee S.J."/>
            <person name="Levesque L."/>
            <person name="Li R."/>
            <person name="Lin C.F."/>
            <person name="Lin M.F."/>
            <person name="Lindblad-Toh K."/>
            <person name="Llopart A."/>
            <person name="Long M."/>
            <person name="Low L."/>
            <person name="Lozovsky E."/>
            <person name="Lu J."/>
            <person name="Luo M."/>
            <person name="Machado C.A."/>
            <person name="Makalowski W."/>
            <person name="Marzo M."/>
            <person name="Matsuda M."/>
            <person name="Matzkin L."/>
            <person name="McAllister B."/>
            <person name="McBride C.S."/>
            <person name="McKernan B."/>
            <person name="McKernan K."/>
            <person name="Mendez-Lago M."/>
            <person name="Minx P."/>
            <person name="Mollenhauer M.U."/>
            <person name="Montooth K."/>
            <person name="Mount S.M."/>
            <person name="Mu X."/>
            <person name="Myers E."/>
            <person name="Negre B."/>
            <person name="Newfeld S."/>
            <person name="Nielsen R."/>
            <person name="Noor M.A."/>
            <person name="O'Grady P."/>
            <person name="Pachter L."/>
            <person name="Papaceit M."/>
            <person name="Parisi M.J."/>
            <person name="Parisi M."/>
            <person name="Parts L."/>
            <person name="Pedersen J.S."/>
            <person name="Pesole G."/>
            <person name="Phillippy A.M."/>
            <person name="Ponting C.P."/>
            <person name="Pop M."/>
            <person name="Porcelli D."/>
            <person name="Powell J.R."/>
            <person name="Prohaska S."/>
            <person name="Pruitt K."/>
            <person name="Puig M."/>
            <person name="Quesneville H."/>
            <person name="Ram K.R."/>
            <person name="Rand D."/>
            <person name="Rasmussen M.D."/>
            <person name="Reed L.K."/>
            <person name="Reenan R."/>
            <person name="Reily A."/>
            <person name="Remington K.A."/>
            <person name="Rieger T.T."/>
            <person name="Ritchie M.G."/>
            <person name="Robin C."/>
            <person name="Rogers Y.H."/>
            <person name="Rohde C."/>
            <person name="Rozas J."/>
            <person name="Rubenfield M.J."/>
            <person name="Ruiz A."/>
            <person name="Russo S."/>
            <person name="Salzberg S.L."/>
            <person name="Sanchez-Gracia A."/>
            <person name="Saranga D.J."/>
            <person name="Sato H."/>
            <person name="Schaeffer S.W."/>
            <person name="Schatz M.C."/>
            <person name="Schlenke T."/>
            <person name="Schwartz R."/>
            <person name="Segarra C."/>
            <person name="Singh R.S."/>
            <person name="Sirot L."/>
            <person name="Sirota M."/>
            <person name="Sisneros N.B."/>
            <person name="Smith C.D."/>
            <person name="Smith T.F."/>
            <person name="Spieth J."/>
            <person name="Stage D.E."/>
            <person name="Stark A."/>
            <person name="Stephan W."/>
            <person name="Strausberg R.L."/>
            <person name="Strempel S."/>
            <person name="Sturgill D."/>
            <person name="Sutton G."/>
            <person name="Sutton G.G."/>
            <person name="Tao W."/>
            <person name="Teichmann S."/>
            <person name="Tobari Y.N."/>
            <person name="Tomimura Y."/>
            <person name="Tsolas J.M."/>
            <person name="Valente V.L."/>
            <person name="Venter E."/>
            <person name="Venter J.C."/>
            <person name="Vicario S."/>
            <person name="Vieira F.G."/>
            <person name="Vilella A.J."/>
            <person name="Villasante A."/>
            <person name="Walenz B."/>
            <person name="Wang J."/>
            <person name="Wasserman M."/>
            <person name="Watts T."/>
            <person name="Wilson D."/>
            <person name="Wilson R.K."/>
            <person name="Wing R.A."/>
            <person name="Wolfner M.F."/>
            <person name="Wong A."/>
            <person name="Wong G.K."/>
            <person name="Wu C.I."/>
            <person name="Wu G."/>
            <person name="Yamamoto D."/>
            <person name="Yang H.P."/>
            <person name="Yang S.P."/>
            <person name="Yorke J.A."/>
            <person name="Yoshida K."/>
            <person name="Zdobnov E."/>
            <person name="Zhang P."/>
            <person name="Zhang Y."/>
            <person name="Zimin A.V."/>
            <person name="Baldwin J."/>
            <person name="Abdouelleil A."/>
            <person name="Abdulkadir J."/>
            <person name="Abebe A."/>
            <person name="Abera B."/>
            <person name="Abreu J."/>
            <person name="Acer S.C."/>
            <person name="Aftuck L."/>
            <person name="Alexander A."/>
            <person name="An P."/>
            <person name="Anderson E."/>
            <person name="Anderson S."/>
            <person name="Arachi H."/>
            <person name="Azer M."/>
            <person name="Bachantsang P."/>
            <person name="Barry A."/>
            <person name="Bayul T."/>
            <person name="Berlin A."/>
            <person name="Bessette D."/>
            <person name="Bloom T."/>
            <person name="Blye J."/>
            <person name="Boguslavskiy L."/>
            <person name="Bonnet C."/>
            <person name="Boukhgalter B."/>
            <person name="Bourzgui I."/>
            <person name="Brown A."/>
            <person name="Cahill P."/>
            <person name="Channer S."/>
            <person name="Cheshatsang Y."/>
            <person name="Chuda L."/>
            <person name="Citroen M."/>
            <person name="Collymore A."/>
            <person name="Cooke P."/>
            <person name="Costello M."/>
            <person name="D'Aco K."/>
            <person name="Daza R."/>
            <person name="De Haan G."/>
            <person name="DeGray S."/>
            <person name="DeMaso C."/>
            <person name="Dhargay N."/>
            <person name="Dooley K."/>
            <person name="Dooley E."/>
            <person name="Doricent M."/>
            <person name="Dorje P."/>
            <person name="Dorjee K."/>
            <person name="Dupes A."/>
            <person name="Elong R."/>
            <person name="Falk J."/>
            <person name="Farina A."/>
            <person name="Faro S."/>
            <person name="Ferguson D."/>
            <person name="Fisher S."/>
            <person name="Foley C.D."/>
            <person name="Franke A."/>
            <person name="Friedrich D."/>
            <person name="Gadbois L."/>
            <person name="Gearin G."/>
            <person name="Gearin C.R."/>
            <person name="Giannoukos G."/>
            <person name="Goode T."/>
            <person name="Graham J."/>
            <person name="Grandbois E."/>
            <person name="Grewal S."/>
            <person name="Gyaltsen K."/>
            <person name="Hafez N."/>
            <person name="Hagos B."/>
            <person name="Hall J."/>
            <person name="Henson C."/>
            <person name="Hollinger A."/>
            <person name="Honan T."/>
            <person name="Huard M.D."/>
            <person name="Hughes L."/>
            <person name="Hurhula B."/>
            <person name="Husby M.E."/>
            <person name="Kamat A."/>
            <person name="Kanga B."/>
            <person name="Kashin S."/>
            <person name="Khazanovich D."/>
            <person name="Kisner P."/>
            <person name="Lance K."/>
            <person name="Lara M."/>
            <person name="Lee W."/>
            <person name="Lennon N."/>
            <person name="Letendre F."/>
            <person name="LeVine R."/>
            <person name="Lipovsky A."/>
            <person name="Liu X."/>
            <person name="Liu J."/>
            <person name="Liu S."/>
            <person name="Lokyitsang T."/>
            <person name="Lokyitsang Y."/>
            <person name="Lubonja R."/>
            <person name="Lui A."/>
            <person name="MacDonald P."/>
            <person name="Magnisalis V."/>
            <person name="Maru K."/>
            <person name="Matthews C."/>
            <person name="McCusker W."/>
            <person name="McDonough S."/>
            <person name="Mehta T."/>
            <person name="Meldrim J."/>
            <person name="Meneus L."/>
            <person name="Mihai O."/>
            <person name="Mihalev A."/>
            <person name="Mihova T."/>
            <person name="Mittelman R."/>
            <person name="Mlenga V."/>
            <person name="Montmayeur A."/>
            <person name="Mulrain L."/>
            <person name="Navidi A."/>
            <person name="Naylor J."/>
            <person name="Negash T."/>
            <person name="Nguyen T."/>
            <person name="Nguyen N."/>
            <person name="Nicol R."/>
            <person name="Norbu C."/>
            <person name="Norbu N."/>
            <person name="Novod N."/>
            <person name="O'Neill B."/>
            <person name="Osman S."/>
            <person name="Markiewicz E."/>
            <person name="Oyono O.L."/>
            <person name="Patti C."/>
            <person name="Phunkhang P."/>
            <person name="Pierre F."/>
            <person name="Priest M."/>
            <person name="Raghuraman S."/>
            <person name="Rege F."/>
            <person name="Reyes R."/>
            <person name="Rise C."/>
            <person name="Rogov P."/>
            <person name="Ross K."/>
            <person name="Ryan E."/>
            <person name="Settipalli S."/>
            <person name="Shea T."/>
            <person name="Sherpa N."/>
            <person name="Shi L."/>
            <person name="Shih D."/>
            <person name="Sparrow T."/>
            <person name="Spaulding J."/>
            <person name="Stalker J."/>
            <person name="Stange-Thomann N."/>
            <person name="Stavropoulos S."/>
            <person name="Stone C."/>
            <person name="Strader C."/>
            <person name="Tesfaye S."/>
            <person name="Thomson T."/>
            <person name="Thoulutsang Y."/>
            <person name="Thoulutsang D."/>
            <person name="Topham K."/>
            <person name="Topping I."/>
            <person name="Tsamla T."/>
            <person name="Vassiliev H."/>
            <person name="Vo A."/>
            <person name="Wangchuk T."/>
            <person name="Wangdi T."/>
            <person name="Weiand M."/>
            <person name="Wilkinson J."/>
            <person name="Wilson A."/>
            <person name="Yadav S."/>
            <person name="Young G."/>
            <person name="Yu Q."/>
            <person name="Zembek L."/>
            <person name="Zhong D."/>
            <person name="Zimmer A."/>
            <person name="Zwirko Z."/>
            <person name="Jaffe D.B."/>
            <person name="Alvarez P."/>
            <person name="Brockman W."/>
            <person name="Butler J."/>
            <person name="Chin C."/>
            <person name="Gnerre S."/>
            <person name="Grabherr M."/>
            <person name="Kleber M."/>
            <person name="Mauceli E."/>
            <person name="MacCallum I."/>
        </authorList>
    </citation>
    <scope>NUCLEOTIDE SEQUENCE [LARGE SCALE GENOMIC DNA]</scope>
    <source>
        <strain evidence="3">Tai18E2 / Tucson 14021-0261.01</strain>
    </source>
</reference>
<proteinExistence type="predicted"/>
<sequence>MSKNSNVLTIGTESTEVSKEPANPTIPKQFCGTDFEKHLQKILLNGAKPLTNVYNEQSVGSFSAKEIKKNGYYYEFGPRDKINGWMCSGPTFEPKGILRRLKNVISKEHWISDNVAKYSKDSRGFITETTFKALDEETSDIYSYLCYLNENSKRR</sequence>
<dbReference type="AlphaFoldDB" id="A0A0R1DR46"/>
<dbReference type="Proteomes" id="UP000002282">
    <property type="component" value="Chromosome 2R"/>
</dbReference>
<evidence type="ECO:0000313" key="2">
    <source>
        <dbReference type="EMBL" id="KRJ99707.1"/>
    </source>
</evidence>
<name>A0A0R1DR46_DROYA</name>
<feature type="compositionally biased region" description="Polar residues" evidence="1">
    <location>
        <begin position="1"/>
        <end position="15"/>
    </location>
</feature>
<evidence type="ECO:0000256" key="1">
    <source>
        <dbReference type="SAM" id="MobiDB-lite"/>
    </source>
</evidence>
<gene>
    <name evidence="2" type="primary">Dyak\GE29227</name>
    <name evidence="2" type="synonym">GE29227</name>
    <name evidence="2" type="ORF">Dyak_GE29227</name>
</gene>
<protein>
    <submittedName>
        <fullName evidence="2">Uncharacterized protein</fullName>
    </submittedName>
</protein>
<dbReference type="OrthoDB" id="7844936at2759"/>
<accession>A0A0R1DR46</accession>
<dbReference type="EMBL" id="CM000158">
    <property type="protein sequence ID" value="KRJ99707.1"/>
    <property type="molecule type" value="Genomic_DNA"/>
</dbReference>
<evidence type="ECO:0000313" key="3">
    <source>
        <dbReference type="Proteomes" id="UP000002282"/>
    </source>
</evidence>
<organism evidence="2 3">
    <name type="scientific">Drosophila yakuba</name>
    <name type="common">Fruit fly</name>
    <dbReference type="NCBI Taxonomy" id="7245"/>
    <lineage>
        <taxon>Eukaryota</taxon>
        <taxon>Metazoa</taxon>
        <taxon>Ecdysozoa</taxon>
        <taxon>Arthropoda</taxon>
        <taxon>Hexapoda</taxon>
        <taxon>Insecta</taxon>
        <taxon>Pterygota</taxon>
        <taxon>Neoptera</taxon>
        <taxon>Endopterygota</taxon>
        <taxon>Diptera</taxon>
        <taxon>Brachycera</taxon>
        <taxon>Muscomorpha</taxon>
        <taxon>Ephydroidea</taxon>
        <taxon>Drosophilidae</taxon>
        <taxon>Drosophila</taxon>
        <taxon>Sophophora</taxon>
    </lineage>
</organism>
<feature type="region of interest" description="Disordered" evidence="1">
    <location>
        <begin position="1"/>
        <end position="23"/>
    </location>
</feature>
<dbReference type="KEGG" id="dya:Dyak_GE29227"/>
<reference evidence="2 3" key="2">
    <citation type="journal article" date="2007" name="PLoS Biol.">
        <title>Principles of genome evolution in the Drosophila melanogaster species group.</title>
        <authorList>
            <person name="Ranz J.M."/>
            <person name="Maurin D."/>
            <person name="Chan Y.S."/>
            <person name="von Grotthuss M."/>
            <person name="Hillier L.W."/>
            <person name="Roote J."/>
            <person name="Ashburner M."/>
            <person name="Bergman C.M."/>
        </authorList>
    </citation>
    <scope>NUCLEOTIDE SEQUENCE [LARGE SCALE GENOMIC DNA]</scope>
    <source>
        <strain evidence="3">Tai18E2 / Tucson 14021-0261.01</strain>
    </source>
</reference>
<keyword evidence="3" id="KW-1185">Reference proteome</keyword>